<organism evidence="16 17">
    <name type="scientific">Vigna mungo</name>
    <name type="common">Black gram</name>
    <name type="synonym">Phaseolus mungo</name>
    <dbReference type="NCBI Taxonomy" id="3915"/>
    <lineage>
        <taxon>Eukaryota</taxon>
        <taxon>Viridiplantae</taxon>
        <taxon>Streptophyta</taxon>
        <taxon>Embryophyta</taxon>
        <taxon>Tracheophyta</taxon>
        <taxon>Spermatophyta</taxon>
        <taxon>Magnoliopsida</taxon>
        <taxon>eudicotyledons</taxon>
        <taxon>Gunneridae</taxon>
        <taxon>Pentapetalae</taxon>
        <taxon>rosids</taxon>
        <taxon>fabids</taxon>
        <taxon>Fabales</taxon>
        <taxon>Fabaceae</taxon>
        <taxon>Papilionoideae</taxon>
        <taxon>50 kb inversion clade</taxon>
        <taxon>NPAAA clade</taxon>
        <taxon>indigoferoid/millettioid clade</taxon>
        <taxon>Phaseoleae</taxon>
        <taxon>Vigna</taxon>
    </lineage>
</organism>
<keyword evidence="17" id="KW-1185">Reference proteome</keyword>
<dbReference type="GO" id="GO:0006508">
    <property type="term" value="P:proteolysis"/>
    <property type="evidence" value="ECO:0007669"/>
    <property type="project" value="UniProtKB-KW"/>
</dbReference>
<dbReference type="InterPro" id="IPR054722">
    <property type="entry name" value="PolX-like_BBD"/>
</dbReference>
<evidence type="ECO:0000256" key="6">
    <source>
        <dbReference type="ARBA" id="ARBA00022759"/>
    </source>
</evidence>
<keyword evidence="11" id="KW-0695">RNA-directed DNA polymerase</keyword>
<evidence type="ECO:0000256" key="11">
    <source>
        <dbReference type="ARBA" id="ARBA00022918"/>
    </source>
</evidence>
<name>A0AAQ3NI44_VIGMU</name>
<feature type="domain" description="GAG-pre-integrase" evidence="14">
    <location>
        <begin position="77"/>
        <end position="140"/>
    </location>
</feature>
<dbReference type="InterPro" id="IPR039537">
    <property type="entry name" value="Retrotran_Ty1/copia-like"/>
</dbReference>
<dbReference type="InterPro" id="IPR025724">
    <property type="entry name" value="GAG-pre-integrase_dom"/>
</dbReference>
<dbReference type="GO" id="GO:0003964">
    <property type="term" value="F:RNA-directed DNA polymerase activity"/>
    <property type="evidence" value="ECO:0007669"/>
    <property type="project" value="UniProtKB-KW"/>
</dbReference>
<dbReference type="PANTHER" id="PTHR42648">
    <property type="entry name" value="TRANSPOSASE, PUTATIVE-RELATED"/>
    <property type="match status" value="1"/>
</dbReference>
<dbReference type="GO" id="GO:0004519">
    <property type="term" value="F:endonuclease activity"/>
    <property type="evidence" value="ECO:0007669"/>
    <property type="project" value="UniProtKB-KW"/>
</dbReference>
<keyword evidence="4" id="KW-0479">Metal-binding</keyword>
<protein>
    <recommendedName>
        <fullName evidence="18">GAG-pre-integrase domain-containing protein</fullName>
    </recommendedName>
</protein>
<gene>
    <name evidence="16" type="ORF">V8G54_021844</name>
</gene>
<dbReference type="GO" id="GO:0005524">
    <property type="term" value="F:ATP binding"/>
    <property type="evidence" value="ECO:0007669"/>
    <property type="project" value="UniProtKB-KW"/>
</dbReference>
<keyword evidence="5" id="KW-0547">Nucleotide-binding</keyword>
<evidence type="ECO:0000256" key="12">
    <source>
        <dbReference type="ARBA" id="ARBA00022932"/>
    </source>
</evidence>
<evidence type="ECO:0008006" key="18">
    <source>
        <dbReference type="Google" id="ProtNLM"/>
    </source>
</evidence>
<evidence type="ECO:0000256" key="3">
    <source>
        <dbReference type="ARBA" id="ARBA00022722"/>
    </source>
</evidence>
<keyword evidence="6" id="KW-0255">Endonuclease</keyword>
<keyword evidence="8" id="KW-0067">ATP-binding</keyword>
<keyword evidence="9" id="KW-0460">Magnesium</keyword>
<keyword evidence="10" id="KW-0229">DNA integration</keyword>
<dbReference type="AlphaFoldDB" id="A0AAQ3NI44"/>
<keyword evidence="13" id="KW-0233">DNA recombination</keyword>
<evidence type="ECO:0000256" key="5">
    <source>
        <dbReference type="ARBA" id="ARBA00022741"/>
    </source>
</evidence>
<keyword evidence="12" id="KW-0548">Nucleotidyltransferase</keyword>
<keyword evidence="2" id="KW-0645">Protease</keyword>
<dbReference type="GO" id="GO:0008233">
    <property type="term" value="F:peptidase activity"/>
    <property type="evidence" value="ECO:0007669"/>
    <property type="project" value="UniProtKB-KW"/>
</dbReference>
<dbReference type="Proteomes" id="UP001374535">
    <property type="component" value="Chromosome 6"/>
</dbReference>
<evidence type="ECO:0000256" key="13">
    <source>
        <dbReference type="ARBA" id="ARBA00023172"/>
    </source>
</evidence>
<dbReference type="Pfam" id="PF22936">
    <property type="entry name" value="Pol_BBD"/>
    <property type="match status" value="1"/>
</dbReference>
<evidence type="ECO:0000256" key="1">
    <source>
        <dbReference type="ARBA" id="ARBA00002180"/>
    </source>
</evidence>
<dbReference type="EMBL" id="CP144695">
    <property type="protein sequence ID" value="WVZ08498.1"/>
    <property type="molecule type" value="Genomic_DNA"/>
</dbReference>
<keyword evidence="12" id="KW-0239">DNA-directed DNA polymerase</keyword>
<accession>A0AAQ3NI44</accession>
<evidence type="ECO:0000313" key="16">
    <source>
        <dbReference type="EMBL" id="WVZ08498.1"/>
    </source>
</evidence>
<evidence type="ECO:0000259" key="14">
    <source>
        <dbReference type="Pfam" id="PF13976"/>
    </source>
</evidence>
<keyword evidence="3" id="KW-0540">Nuclease</keyword>
<evidence type="ECO:0000256" key="4">
    <source>
        <dbReference type="ARBA" id="ARBA00022723"/>
    </source>
</evidence>
<comment type="function">
    <text evidence="1">The aspartyl protease (PR) mediates the proteolytic cleavages of the Gag and Gag-Pol polyproteins after assembly of the VLP.</text>
</comment>
<evidence type="ECO:0000256" key="10">
    <source>
        <dbReference type="ARBA" id="ARBA00022908"/>
    </source>
</evidence>
<proteinExistence type="predicted"/>
<dbReference type="Pfam" id="PF13976">
    <property type="entry name" value="gag_pre-integrs"/>
    <property type="match status" value="1"/>
</dbReference>
<dbReference type="GO" id="GO:0015074">
    <property type="term" value="P:DNA integration"/>
    <property type="evidence" value="ECO:0007669"/>
    <property type="project" value="UniProtKB-KW"/>
</dbReference>
<dbReference type="PANTHER" id="PTHR42648:SF11">
    <property type="entry name" value="TRANSPOSON TY4-P GAG-POL POLYPROTEIN"/>
    <property type="match status" value="1"/>
</dbReference>
<feature type="domain" description="Retrovirus-related Pol polyprotein from transposon TNT 1-94-like beta-barrel" evidence="15">
    <location>
        <begin position="2"/>
        <end position="44"/>
    </location>
</feature>
<dbReference type="GO" id="GO:0006310">
    <property type="term" value="P:DNA recombination"/>
    <property type="evidence" value="ECO:0007669"/>
    <property type="project" value="UniProtKB-KW"/>
</dbReference>
<reference evidence="16 17" key="1">
    <citation type="journal article" date="2023" name="Life. Sci Alliance">
        <title>Evolutionary insights into 3D genome organization and epigenetic landscape of Vigna mungo.</title>
        <authorList>
            <person name="Junaid A."/>
            <person name="Singh B."/>
            <person name="Bhatia S."/>
        </authorList>
    </citation>
    <scope>NUCLEOTIDE SEQUENCE [LARGE SCALE GENOMIC DNA]</scope>
    <source>
        <strain evidence="16">Urdbean</strain>
    </source>
</reference>
<evidence type="ECO:0000256" key="7">
    <source>
        <dbReference type="ARBA" id="ARBA00022801"/>
    </source>
</evidence>
<dbReference type="GO" id="GO:0003887">
    <property type="term" value="F:DNA-directed DNA polymerase activity"/>
    <property type="evidence" value="ECO:0007669"/>
    <property type="project" value="UniProtKB-KW"/>
</dbReference>
<sequence length="173" mass="19632">MAERAGKVLITCKNGKTAYMNDVLYVPIMKNNLLSLGQLMEKGYTMFMQQNYIEVFDNNHRSVLKAPLSRNRTFKVNLNANVVQCLSTINIEEEGWLWHYRFGHLNFKSLGQLNTKEMVKGVPLISIPDKTCVGCVIGKQTIKEFKKSAPKRAKQPLDVIYSDVCGPFDVLSL</sequence>
<keyword evidence="7" id="KW-0378">Hydrolase</keyword>
<evidence type="ECO:0000256" key="2">
    <source>
        <dbReference type="ARBA" id="ARBA00022670"/>
    </source>
</evidence>
<evidence type="ECO:0000259" key="15">
    <source>
        <dbReference type="Pfam" id="PF22936"/>
    </source>
</evidence>
<evidence type="ECO:0000256" key="8">
    <source>
        <dbReference type="ARBA" id="ARBA00022840"/>
    </source>
</evidence>
<dbReference type="GO" id="GO:0046872">
    <property type="term" value="F:metal ion binding"/>
    <property type="evidence" value="ECO:0007669"/>
    <property type="project" value="UniProtKB-KW"/>
</dbReference>
<evidence type="ECO:0000313" key="17">
    <source>
        <dbReference type="Proteomes" id="UP001374535"/>
    </source>
</evidence>
<keyword evidence="12" id="KW-0808">Transferase</keyword>
<evidence type="ECO:0000256" key="9">
    <source>
        <dbReference type="ARBA" id="ARBA00022842"/>
    </source>
</evidence>